<evidence type="ECO:0000313" key="3">
    <source>
        <dbReference type="Proteomes" id="UP001057375"/>
    </source>
</evidence>
<gene>
    <name evidence="2" type="ORF">ADUPG1_008195</name>
</gene>
<proteinExistence type="predicted"/>
<sequence>IERKTREKARLQRRQIEKQRKVVRRVEQEKQKRKIGAGRDVNAIAVSEGALVLGDEWRRAGENVFVRYCHNINEDKKPRKKAKKIEDGDVVTVLVSETESSGHQKTRTERVFAGVSGDDLDITITGGHVGDNYEVMKIDGDDVKSMNVTISAIE</sequence>
<accession>A0ABQ5KU57</accession>
<dbReference type="Proteomes" id="UP001057375">
    <property type="component" value="Unassembled WGS sequence"/>
</dbReference>
<comment type="caution">
    <text evidence="2">The sequence shown here is derived from an EMBL/GenBank/DDBJ whole genome shotgun (WGS) entry which is preliminary data.</text>
</comment>
<evidence type="ECO:0000313" key="2">
    <source>
        <dbReference type="EMBL" id="GKT34934.1"/>
    </source>
</evidence>
<organism evidence="2 3">
    <name type="scientific">Aduncisulcus paluster</name>
    <dbReference type="NCBI Taxonomy" id="2918883"/>
    <lineage>
        <taxon>Eukaryota</taxon>
        <taxon>Metamonada</taxon>
        <taxon>Carpediemonas-like organisms</taxon>
        <taxon>Aduncisulcus</taxon>
    </lineage>
</organism>
<reference evidence="2" key="1">
    <citation type="submission" date="2022-03" db="EMBL/GenBank/DDBJ databases">
        <title>Draft genome sequence of Aduncisulcus paluster, a free-living microaerophilic Fornicata.</title>
        <authorList>
            <person name="Yuyama I."/>
            <person name="Kume K."/>
            <person name="Tamura T."/>
            <person name="Inagaki Y."/>
            <person name="Hashimoto T."/>
        </authorList>
    </citation>
    <scope>NUCLEOTIDE SEQUENCE</scope>
    <source>
        <strain evidence="2">NY0171</strain>
    </source>
</reference>
<feature type="coiled-coil region" evidence="1">
    <location>
        <begin position="1"/>
        <end position="29"/>
    </location>
</feature>
<evidence type="ECO:0000256" key="1">
    <source>
        <dbReference type="SAM" id="Coils"/>
    </source>
</evidence>
<protein>
    <submittedName>
        <fullName evidence="2">Uncharacterized protein</fullName>
    </submittedName>
</protein>
<feature type="non-terminal residue" evidence="2">
    <location>
        <position position="1"/>
    </location>
</feature>
<name>A0ABQ5KU57_9EUKA</name>
<keyword evidence="1" id="KW-0175">Coiled coil</keyword>
<keyword evidence="3" id="KW-1185">Reference proteome</keyword>
<dbReference type="EMBL" id="BQXS01010885">
    <property type="protein sequence ID" value="GKT34934.1"/>
    <property type="molecule type" value="Genomic_DNA"/>
</dbReference>